<comment type="caution">
    <text evidence="10">The sequence shown here is derived from an EMBL/GenBank/DDBJ whole genome shotgun (WGS) entry which is preliminary data.</text>
</comment>
<evidence type="ECO:0000313" key="11">
    <source>
        <dbReference type="Proteomes" id="UP000242699"/>
    </source>
</evidence>
<dbReference type="GO" id="GO:0031071">
    <property type="term" value="F:cysteine desulfurase activity"/>
    <property type="evidence" value="ECO:0007669"/>
    <property type="project" value="UniProtKB-UniRule"/>
</dbReference>
<dbReference type="EMBL" id="PXYT01000001">
    <property type="protein sequence ID" value="PSR31922.1"/>
    <property type="molecule type" value="Genomic_DNA"/>
</dbReference>
<dbReference type="InterPro" id="IPR020578">
    <property type="entry name" value="Aminotrans_V_PyrdxlP_BS"/>
</dbReference>
<dbReference type="CDD" id="cd06453">
    <property type="entry name" value="SufS_like"/>
    <property type="match status" value="1"/>
</dbReference>
<comment type="function">
    <text evidence="8">Catalyzes the removal of elemental sulfur and selenium atoms from L-cysteine, L-cystine, L-selenocysteine, and L-selenocystine to produce L-alanine.</text>
</comment>
<feature type="domain" description="Aminotransferase class V" evidence="9">
    <location>
        <begin position="25"/>
        <end position="394"/>
    </location>
</feature>
<reference evidence="10 11" key="1">
    <citation type="journal article" date="2014" name="BMC Genomics">
        <title>Comparison of environmental and isolate Sulfobacillus genomes reveals diverse carbon, sulfur, nitrogen, and hydrogen metabolisms.</title>
        <authorList>
            <person name="Justice N.B."/>
            <person name="Norman A."/>
            <person name="Brown C.T."/>
            <person name="Singh A."/>
            <person name="Thomas B.C."/>
            <person name="Banfield J.F."/>
        </authorList>
    </citation>
    <scope>NUCLEOTIDE SEQUENCE [LARGE SCALE GENOMIC DNA]</scope>
    <source>
        <strain evidence="10">AMDSBA1</strain>
    </source>
</reference>
<evidence type="ECO:0000256" key="6">
    <source>
        <dbReference type="ARBA" id="ARBA00050776"/>
    </source>
</evidence>
<dbReference type="GO" id="GO:0006534">
    <property type="term" value="P:cysteine metabolic process"/>
    <property type="evidence" value="ECO:0007669"/>
    <property type="project" value="UniProtKB-UniRule"/>
</dbReference>
<dbReference type="PANTHER" id="PTHR43586:SF8">
    <property type="entry name" value="CYSTEINE DESULFURASE 1, CHLOROPLASTIC"/>
    <property type="match status" value="1"/>
</dbReference>
<evidence type="ECO:0000313" key="10">
    <source>
        <dbReference type="EMBL" id="PSR31922.1"/>
    </source>
</evidence>
<dbReference type="GO" id="GO:0030170">
    <property type="term" value="F:pyridoxal phosphate binding"/>
    <property type="evidence" value="ECO:0007669"/>
    <property type="project" value="UniProtKB-UniRule"/>
</dbReference>
<organism evidence="10 11">
    <name type="scientific">Sulfobacillus benefaciens</name>
    <dbReference type="NCBI Taxonomy" id="453960"/>
    <lineage>
        <taxon>Bacteria</taxon>
        <taxon>Bacillati</taxon>
        <taxon>Bacillota</taxon>
        <taxon>Clostridia</taxon>
        <taxon>Eubacteriales</taxon>
        <taxon>Clostridiales Family XVII. Incertae Sedis</taxon>
        <taxon>Sulfobacillus</taxon>
    </lineage>
</organism>
<dbReference type="PROSITE" id="PS00595">
    <property type="entry name" value="AA_TRANSFER_CLASS_5"/>
    <property type="match status" value="1"/>
</dbReference>
<name>A0A2T2XBS4_9FIRM</name>
<dbReference type="Gene3D" id="3.90.1150.10">
    <property type="entry name" value="Aspartate Aminotransferase, domain 1"/>
    <property type="match status" value="1"/>
</dbReference>
<comment type="catalytic activity">
    <reaction evidence="6 8">
        <text>(sulfur carrier)-H + L-cysteine = (sulfur carrier)-SH + L-alanine</text>
        <dbReference type="Rhea" id="RHEA:43892"/>
        <dbReference type="Rhea" id="RHEA-COMP:14737"/>
        <dbReference type="Rhea" id="RHEA-COMP:14739"/>
        <dbReference type="ChEBI" id="CHEBI:29917"/>
        <dbReference type="ChEBI" id="CHEBI:35235"/>
        <dbReference type="ChEBI" id="CHEBI:57972"/>
        <dbReference type="ChEBI" id="CHEBI:64428"/>
        <dbReference type="EC" id="2.8.1.7"/>
    </reaction>
</comment>
<dbReference type="InterPro" id="IPR015422">
    <property type="entry name" value="PyrdxlP-dep_Trfase_small"/>
</dbReference>
<accession>A0A2T2XBS4</accession>
<dbReference type="Proteomes" id="UP000242699">
    <property type="component" value="Unassembled WGS sequence"/>
</dbReference>
<dbReference type="Gene3D" id="3.40.640.10">
    <property type="entry name" value="Type I PLP-dependent aspartate aminotransferase-like (Major domain)"/>
    <property type="match status" value="1"/>
</dbReference>
<sequence length="407" mass="44448">MITELVDITGDFPILKRQINGHRLVYLDSAATSQKPQSVIDRVVRYYETSNANVLRSVHTLAEESTVAMEEAREKIARFIHANSSREVIFTRGTTESLNTIARAWGDKFLEAGDEIVLSPMEHHSNLIPWQQLAKRVGAHLRFIDLNGDGTIAVDAVKKQINNRTRIVSLSAVSNVLGTINPIADVAKLAHEVGAVMVVDGAQSVPHQPTDVQKWDIDFLAFSGHKMLGPTGIGILWGREALLEAADPVIFGGEMIAYVDQDDATWAELPAKFEGGTPHIAGAIGLGAAVDYLSDIGMSRIEEHSRVLAEEAYRRLANLPGVVVYGPAYPRTSVVAFNIAGIHPHDVSQVLDAHGIAIRAGHHCAQPLMHWLDVGATARASFYLYNSDRDIDALVDAIEATKGYFKR</sequence>
<evidence type="ECO:0000256" key="3">
    <source>
        <dbReference type="ARBA" id="ARBA00012239"/>
    </source>
</evidence>
<dbReference type="InterPro" id="IPR016454">
    <property type="entry name" value="Cysteine_dSase"/>
</dbReference>
<dbReference type="AlphaFoldDB" id="A0A2T2XBS4"/>
<comment type="similarity">
    <text evidence="2 8">Belongs to the class-V pyridoxal-phosphate-dependent aminotransferase family. Csd subfamily.</text>
</comment>
<dbReference type="EC" id="2.8.1.7" evidence="3 8"/>
<evidence type="ECO:0000259" key="9">
    <source>
        <dbReference type="Pfam" id="PF00266"/>
    </source>
</evidence>
<keyword evidence="5 8" id="KW-0663">Pyridoxal phosphate</keyword>
<evidence type="ECO:0000256" key="8">
    <source>
        <dbReference type="RuleBase" id="RU004506"/>
    </source>
</evidence>
<evidence type="ECO:0000256" key="5">
    <source>
        <dbReference type="ARBA" id="ARBA00022898"/>
    </source>
</evidence>
<dbReference type="InterPro" id="IPR010970">
    <property type="entry name" value="Cys_dSase_SufS"/>
</dbReference>
<evidence type="ECO:0000256" key="4">
    <source>
        <dbReference type="ARBA" id="ARBA00022679"/>
    </source>
</evidence>
<gene>
    <name evidence="10" type="ORF">C7B43_01490</name>
</gene>
<proteinExistence type="inferred from homology"/>
<keyword evidence="4 8" id="KW-0808">Transferase</keyword>
<dbReference type="InterPro" id="IPR015421">
    <property type="entry name" value="PyrdxlP-dep_Trfase_major"/>
</dbReference>
<dbReference type="InterPro" id="IPR015424">
    <property type="entry name" value="PyrdxlP-dep_Trfase"/>
</dbReference>
<evidence type="ECO:0000256" key="7">
    <source>
        <dbReference type="RuleBase" id="RU004504"/>
    </source>
</evidence>
<protein>
    <recommendedName>
        <fullName evidence="3 8">Cysteine desulfurase</fullName>
        <ecNumber evidence="3 8">2.8.1.7</ecNumber>
    </recommendedName>
</protein>
<dbReference type="SUPFAM" id="SSF53383">
    <property type="entry name" value="PLP-dependent transferases"/>
    <property type="match status" value="1"/>
</dbReference>
<evidence type="ECO:0000256" key="2">
    <source>
        <dbReference type="ARBA" id="ARBA00010447"/>
    </source>
</evidence>
<dbReference type="InterPro" id="IPR000192">
    <property type="entry name" value="Aminotrans_V_dom"/>
</dbReference>
<dbReference type="Pfam" id="PF00266">
    <property type="entry name" value="Aminotran_5"/>
    <property type="match status" value="1"/>
</dbReference>
<evidence type="ECO:0000256" key="1">
    <source>
        <dbReference type="ARBA" id="ARBA00001933"/>
    </source>
</evidence>
<dbReference type="PANTHER" id="PTHR43586">
    <property type="entry name" value="CYSTEINE DESULFURASE"/>
    <property type="match status" value="1"/>
</dbReference>
<comment type="cofactor">
    <cofactor evidence="1 7">
        <name>pyridoxal 5'-phosphate</name>
        <dbReference type="ChEBI" id="CHEBI:597326"/>
    </cofactor>
</comment>
<dbReference type="PIRSF" id="PIRSF005572">
    <property type="entry name" value="NifS"/>
    <property type="match status" value="1"/>
</dbReference>
<dbReference type="NCBIfam" id="TIGR01979">
    <property type="entry name" value="sufS"/>
    <property type="match status" value="1"/>
</dbReference>